<evidence type="ECO:0000313" key="1">
    <source>
        <dbReference type="EMBL" id="KAJ7998959.1"/>
    </source>
</evidence>
<name>A0ACC2G5L9_DALPE</name>
<proteinExistence type="predicted"/>
<reference evidence="1" key="1">
    <citation type="submission" date="2021-05" db="EMBL/GenBank/DDBJ databases">
        <authorList>
            <person name="Pan Q."/>
            <person name="Jouanno E."/>
            <person name="Zahm M."/>
            <person name="Klopp C."/>
            <person name="Cabau C."/>
            <person name="Louis A."/>
            <person name="Berthelot C."/>
            <person name="Parey E."/>
            <person name="Roest Crollius H."/>
            <person name="Montfort J."/>
            <person name="Robinson-Rechavi M."/>
            <person name="Bouchez O."/>
            <person name="Lampietro C."/>
            <person name="Lopez Roques C."/>
            <person name="Donnadieu C."/>
            <person name="Postlethwait J."/>
            <person name="Bobe J."/>
            <person name="Dillon D."/>
            <person name="Chandos A."/>
            <person name="von Hippel F."/>
            <person name="Guiguen Y."/>
        </authorList>
    </citation>
    <scope>NUCLEOTIDE SEQUENCE</scope>
    <source>
        <strain evidence="1">YG-Jan2019</strain>
    </source>
</reference>
<gene>
    <name evidence="1" type="ORF">DPEC_G00210400</name>
</gene>
<protein>
    <submittedName>
        <fullName evidence="1">Uncharacterized protein</fullName>
    </submittedName>
</protein>
<sequence length="1168" mass="128316">MAASPGRVGPAVSGCDVFYLVLSLGLFVTCGSDAPCPQNCHCTEDVVDCSGLDLTDAPRDLPARAVSLYLSYNKLTAIDVEVFSNLLNLRELYLEHNQLTSIPDLGPAATNVTALYLSQNKILTIDGKRMRDLVSLETLDLSNNDITEVRGRGFPAGLQIKDLYLNNNQITLLEAGALDQLSASLQILRLSRNRISQVPVKAFQLSKLTQLYLEHNQLTSIPDLGPAATNVTALYLSQNKILTIDGKRMRDLVSLETLDLSNNDITEVRGQGFPAGLQIKDLYLSNNKITLLEAGALDQLSASLQILRLSRNRISQVPVKAFQLSKLTQLELNRNRLRQVEGLTFQGLASLEVLKLQRNNISKLTDGAFWGLAKMKVLHLEYNTLREVNSGSLYGLSSLQQLYLGNNSISHINPDGWRFCQRLRELSLSYNNLSRLDEGSLATLGELHTLRLGHNSISHITEGAFRGLKALRLLELDHNDISGTIEDTNGAFSGLDNLNKLTLFGNKIKSVAKKAFSGLEALEHLNLGQNDIRSIQPDAFSKMRSLTDLLIQSDSFLCDCQLHWFPEWLVTRGLKAQVEATCAHPETLKGISIFQAPSEKFVCDDLPKPQITVQPETTVTVLGSDVRLTCTAASSSSSPMTFAWRKDQELLRHAEVENFAHVRAHQGGAPEAGGVMEYTTILHLRHATFAHEGRYQCIITNHFGSSYSTKARLTVNVLPTFVKTPGDNIIRTGTTAKLECAAEGHPTPQIAWQKDGGTDFPAARERRMHVMPDDDVFFIMDVKPEDMGVYSCTARNTAGTVSANATLTVLETPHLAQELEDRSVVVGDTVALQCKALGSPAPKLTWLRNDEPLRPSERHHFTPGNQLLVIGSTTLDDAGTYTCVMSNALGTERAHSQLNVRQRLTACVGSPGPSTVTVGIIVIAVVTSIVVTSLVWVCIIYQTRKKSEECSVTNTDETIVPLDVPSYLSSQGTLSERQDVCIRVEAGCETQANRHIENTGFHGDVLCSDCMENGSSYSQSHPVYFPQALGPIGQDYQQHPANMDSRVTGPLRIDTDRHYTPPLCNGTPNGVRRDDPPPSFPSNHNTVFPQRNTVDRKGSSEDRTGQTNLVCSPSQEEAFHKPVKLTPVTRQHALDMDCEPELRQTLMSNGHATRASHSDSAPLRRASD</sequence>
<dbReference type="Proteomes" id="UP001157502">
    <property type="component" value="Chromosome 17"/>
</dbReference>
<organism evidence="1 2">
    <name type="scientific">Dallia pectoralis</name>
    <name type="common">Alaska blackfish</name>
    <dbReference type="NCBI Taxonomy" id="75939"/>
    <lineage>
        <taxon>Eukaryota</taxon>
        <taxon>Metazoa</taxon>
        <taxon>Chordata</taxon>
        <taxon>Craniata</taxon>
        <taxon>Vertebrata</taxon>
        <taxon>Euteleostomi</taxon>
        <taxon>Actinopterygii</taxon>
        <taxon>Neopterygii</taxon>
        <taxon>Teleostei</taxon>
        <taxon>Protacanthopterygii</taxon>
        <taxon>Esociformes</taxon>
        <taxon>Umbridae</taxon>
        <taxon>Dallia</taxon>
    </lineage>
</organism>
<evidence type="ECO:0000313" key="2">
    <source>
        <dbReference type="Proteomes" id="UP001157502"/>
    </source>
</evidence>
<dbReference type="EMBL" id="CM055744">
    <property type="protein sequence ID" value="KAJ7998959.1"/>
    <property type="molecule type" value="Genomic_DNA"/>
</dbReference>
<accession>A0ACC2G5L9</accession>
<keyword evidence="2" id="KW-1185">Reference proteome</keyword>
<comment type="caution">
    <text evidence="1">The sequence shown here is derived from an EMBL/GenBank/DDBJ whole genome shotgun (WGS) entry which is preliminary data.</text>
</comment>